<evidence type="ECO:0000313" key="2">
    <source>
        <dbReference type="Proteomes" id="UP001236014"/>
    </source>
</evidence>
<dbReference type="KEGG" id="acab:QRX50_09835"/>
<protein>
    <submittedName>
        <fullName evidence="1">Uncharacterized protein</fullName>
    </submittedName>
</protein>
<name>A0A9Y2IKP4_9PSEU</name>
<dbReference type="EMBL" id="CP127294">
    <property type="protein sequence ID" value="WIX81031.1"/>
    <property type="molecule type" value="Genomic_DNA"/>
</dbReference>
<dbReference type="RefSeq" id="WP_285971643.1">
    <property type="nucleotide sequence ID" value="NZ_CP127294.1"/>
</dbReference>
<reference evidence="1 2" key="1">
    <citation type="submission" date="2023-06" db="EMBL/GenBank/DDBJ databases">
        <authorList>
            <person name="Oyuntsetseg B."/>
            <person name="Kim S.B."/>
        </authorList>
    </citation>
    <scope>NUCLEOTIDE SEQUENCE [LARGE SCALE GENOMIC DNA]</scope>
    <source>
        <strain evidence="1 2">2-15</strain>
    </source>
</reference>
<proteinExistence type="predicted"/>
<dbReference type="Proteomes" id="UP001236014">
    <property type="component" value="Chromosome"/>
</dbReference>
<dbReference type="AlphaFoldDB" id="A0A9Y2IKP4"/>
<keyword evidence="2" id="KW-1185">Reference proteome</keyword>
<gene>
    <name evidence="1" type="ORF">QRX50_09835</name>
</gene>
<dbReference type="SUPFAM" id="SSF51679">
    <property type="entry name" value="Bacterial luciferase-like"/>
    <property type="match status" value="1"/>
</dbReference>
<dbReference type="InterPro" id="IPR036661">
    <property type="entry name" value="Luciferase-like_sf"/>
</dbReference>
<organism evidence="1 2">
    <name type="scientific">Amycolatopsis carbonis</name>
    <dbReference type="NCBI Taxonomy" id="715471"/>
    <lineage>
        <taxon>Bacteria</taxon>
        <taxon>Bacillati</taxon>
        <taxon>Actinomycetota</taxon>
        <taxon>Actinomycetes</taxon>
        <taxon>Pseudonocardiales</taxon>
        <taxon>Pseudonocardiaceae</taxon>
        <taxon>Amycolatopsis</taxon>
    </lineage>
</organism>
<accession>A0A9Y2IKP4</accession>
<dbReference type="GO" id="GO:0016705">
    <property type="term" value="F:oxidoreductase activity, acting on paired donors, with incorporation or reduction of molecular oxygen"/>
    <property type="evidence" value="ECO:0007669"/>
    <property type="project" value="InterPro"/>
</dbReference>
<evidence type="ECO:0000313" key="1">
    <source>
        <dbReference type="EMBL" id="WIX81031.1"/>
    </source>
</evidence>
<sequence length="200" mass="21083">MRTAAWLRLADVPASAARETWRELERHGCATFYVDGDLALCAALAVETTSAGICCFVPPRPAEVLPGARTVQYLSDGRFVLGLKPADDDAGPFGSVTAHTRLAEEVLGALGPVPITVAGGRGTVRLAAEFATCRQTTDVPGEPDDLAARCAALGRPVPATSVVVTRRREFVADEVVFPVDRPLTGAELAGFGALVRGRNW</sequence>
<dbReference type="Gene3D" id="3.20.20.30">
    <property type="entry name" value="Luciferase-like domain"/>
    <property type="match status" value="1"/>
</dbReference>